<keyword evidence="2" id="KW-1185">Reference proteome</keyword>
<dbReference type="Proteomes" id="UP000789366">
    <property type="component" value="Unassembled WGS sequence"/>
</dbReference>
<sequence length="2865" mass="329693">MKDNTMSKELNTGKGKNRYKYQSFNALVENLKIDITYSAAKEQEPEGFGSFFYESLESWKELNLSTHFTIFVREVSKYCQSLPQIIYHKEKIIQILEKHLQVEDSLALEPLLDLVTKLSRDLEIDFYPFFERIFGAIIPLTRLRDVKILEEYQKPYVRRFAAEAFAFLLRHAHAENLSQIVNYIVDSFNESPTDIYCEGLSILCYEAIQSPNNELHPNAPMLLKELLNASYKHSKNDVSIENNPGYRILIMTTIALIHHTKCEHFVPVWNLYLSEIEKEFNYVVQDNTNENQSMPETTFAKFGINLALVYICLTVRKGSRVNDLKRVFDITKNLSQYVLAPSLVDSNACNFLRQQFFKSCTTLMMLSKLEDVLAGGKGILDKIFESNDVDAVLSFCLSLANLKWEHYTQFIFPHIVRFSSNHWKVASTKITIFLAHLLFTKAISISSGAVSAFITKEGLIKFPSVSTVVTCVEGDSGLKTSQNIIDELISLITRDCDWASEVHKTSLLDLDSGNTQIPFLTLVSATLTIITHVSGPFLKTFNSLLSLIKSLVQYLKFENSSTMPYLKRPLTHGFPCVLAQNLLGQAITTVTNLCRISSGSNRINHLMDIWNVIVDDILLVYCTNDVILRSVAEYMEYVRISKKSAFLFDTRALEKIYPHLKCNLGSFVYQCRLYSLKILMLFDQFPLKSEETSKNEQEPCEIFAMAYKVEEIETSLVTYRNKTMILRKINTLISTKRIPEFYSEVTPLFCFGLEAAIWTEAVNVLVNVAQNDPRTFWRLLHAEMSRLNEFKLAYSGFSTKALELYFNQNTDLLTTSTKFGGVSFDCPNLSKFNKAVDDAYKFIISNLVNSYITHFISICVPENVNFDHWNYYNLLIRTLTEVPHIAEQNSRQLVPFFLKYAETKYNVAAEDSVDDVMVDKESQETGVTILSAQDSKSCEIMEADHEMKDDLAMIAEQSSKEIRSKMLLYLKLFSKFKNPRSVYKSTELQSIYLHLLMKGDIKIQGLALECLFTWKFKGVIPYESNLRNLVDEAKFRDELSIFSLNLENGSIEFEHRAEVMPIIIRILYGRVIARRGKASSKTGMGARRIAVLSALVNCSQSELELLVNLLLEPFTVIRQQPDIIDNEFKFVPNIVVDKIVPYRKQLGYLNFLDDCLKQLGTYLFPFISDMFKVVLYMVNSAQRNLMVENEMQKDPLDNNIIIDGIETVNDIKDRKQQFKIIRQLGLKRINEFFKIRSSFNYQPYINAMFSSFISLRIPKLNIENTQAPSALMELFFTWASNKDYLLYLVDYNKEVLPKIFACLSAKRVRASVVSMVLDIIENILKLCDNEMDIDDDLTQTENMNLINRVIRPNISSLLDNLEYGLLQYSQSGTFGRDTFSKREVSILSKIAEYVNNGKQAEKLVDLLLPYLRKLPRFVTEQTKAHILRIITKFLHVIPGFEPSNELFAKYYDHISKEFSTIRSRECRDLLIEVLEEFSKLDNTLQEIVELIKDINSFSTVRLNEPDFERRLDAFNRINQKSYKIFSTMQWLPLLYNCIFFIQDPEELSIRNNSSYCVIRFIDSFVEHHNNVELNDVSASSDVRSKFQNILIKVIYPAIKKGVKLPIEVVRMEFLTILCYMIKKCSMLPQFADMSCLLFDDEEANFFNNIYHIQIHRRIRALKRFSNECAMGKLKSSNLVQIFLPLLGHFIFESDRINDHMLINETISSIGVITSQLKWGQYYAHLKQYMKLISRKSIIEKILIRTIITIFDNFHFDVSESVGEDSQSQSSHKSIEPESDCKSEKCDVSQPKEDDIITEDIEEEDDESNRQEESSNINISSDETAGKVLSQRIHDTIIRQILPELKSYLSKCNDDNITVRIPVALAITKLLKALPEASLRLHLPGLLTTLCQILRSRSQDTRDVTRDTIVKISNLIGPMYFSFIVKELQGALTRGYQMHVLGFTLHSLLLNLAPNLTIGDIDYCLQLIVDIIINDMFGYVAEEKDAEEITGKLKEMKANKGFGTFEILAKIIHIKNIGILLKPLKDVMRETQSSKILRKVEETLQRVAIGLNNNPEFEIKEIIALCKGLVSQNLDILKSEPKVKNVKTNLEVNFAVQLKRDITEPVDHFDTNSYLFVQFGLTIFLSALKHEKFDIKSEEQLSMLDQFVNIVGNAMYSKHLSINILAIKIMHILCNLKLKSLNDALPVIVKQTFVLIRTSDSTNSELVQTCFKLLTIIMRVSNQVEIKENQLTFLINLIRPDLEEPQRQNTTFSLIKAIISRKLVVPEIYDLMQTISEIMITNQASQTCDLSRQVLFQFLLDYPQGRGRLKNQINFLIKNLDYIFESGRKSAMEMLSLIITKFGDEILMEYAEMFFIALSMSLVNDESNKCREIAGVLIKVLIKRMDEQRLKNTYILLGKWVSQTEKKCLQRMAVQIYGLVIEAFEDRFKKHIPELLNILDLALESSSQVMEQLVGSSNDASDNQEDMMVDVDWEIGYYALNTFTKLTKAFPSVIYLEECNNIWILIERHILHSHSWIRLASSRLFGSYFANIDPETMIATGSDKRNDHLTKDLLRKLATSFCTQLKSEHLGQELAIQIVKNLFFIGKCFYYLSPDEDKVDNSFTKEKDGNHNEESISEDLDNENHDNIDNIDIIEADDAGDASDASDADDEKQNMQQIISNQTSDSGTVKSSLIWLFKKLSYQARFSSSNNEDIDHQRKSIYQWFAAMVTYMSPNDLVLPYLLHIISPIYRLINNETTKGQDIDNLKLLGKEVLDLVHKRIGTTQYHNAYNKVRQQIEEVRRERKHQRVIKLKGVEERYETEDNNLSKPATKHLKSFTKENSKAASNMKHANSDNEEKGIEVSGIHRCRLCHELGHYAPKCPNQKN</sequence>
<name>A0ACA9K3U1_9GLOM</name>
<accession>A0ACA9K3U1</accession>
<dbReference type="EMBL" id="CAJVPW010000310">
    <property type="protein sequence ID" value="CAG8449825.1"/>
    <property type="molecule type" value="Genomic_DNA"/>
</dbReference>
<protein>
    <submittedName>
        <fullName evidence="1">4197_t:CDS:1</fullName>
    </submittedName>
</protein>
<proteinExistence type="predicted"/>
<organism evidence="1 2">
    <name type="scientific">Cetraspora pellucida</name>
    <dbReference type="NCBI Taxonomy" id="1433469"/>
    <lineage>
        <taxon>Eukaryota</taxon>
        <taxon>Fungi</taxon>
        <taxon>Fungi incertae sedis</taxon>
        <taxon>Mucoromycota</taxon>
        <taxon>Glomeromycotina</taxon>
        <taxon>Glomeromycetes</taxon>
        <taxon>Diversisporales</taxon>
        <taxon>Gigasporaceae</taxon>
        <taxon>Cetraspora</taxon>
    </lineage>
</organism>
<reference evidence="1" key="1">
    <citation type="submission" date="2021-06" db="EMBL/GenBank/DDBJ databases">
        <authorList>
            <person name="Kallberg Y."/>
            <person name="Tangrot J."/>
            <person name="Rosling A."/>
        </authorList>
    </citation>
    <scope>NUCLEOTIDE SEQUENCE</scope>
    <source>
        <strain evidence="1">28 12/20/2015</strain>
    </source>
</reference>
<gene>
    <name evidence="1" type="ORF">SPELUC_LOCUS732</name>
</gene>
<evidence type="ECO:0000313" key="1">
    <source>
        <dbReference type="EMBL" id="CAG8449825.1"/>
    </source>
</evidence>
<evidence type="ECO:0000313" key="2">
    <source>
        <dbReference type="Proteomes" id="UP000789366"/>
    </source>
</evidence>
<comment type="caution">
    <text evidence="1">The sequence shown here is derived from an EMBL/GenBank/DDBJ whole genome shotgun (WGS) entry which is preliminary data.</text>
</comment>